<dbReference type="InterPro" id="IPR002937">
    <property type="entry name" value="Amino_oxidase"/>
</dbReference>
<dbReference type="EMBL" id="JAMZDY010000001">
    <property type="protein sequence ID" value="MCP2371467.1"/>
    <property type="molecule type" value="Genomic_DNA"/>
</dbReference>
<dbReference type="GO" id="GO:0016491">
    <property type="term" value="F:oxidoreductase activity"/>
    <property type="evidence" value="ECO:0007669"/>
    <property type="project" value="InterPro"/>
</dbReference>
<dbReference type="PANTHER" id="PTHR42923:SF17">
    <property type="entry name" value="AMINE OXIDASE DOMAIN-CONTAINING PROTEIN"/>
    <property type="match status" value="1"/>
</dbReference>
<dbReference type="OrthoDB" id="20837at2"/>
<sequence>MRIGVIGGGAAGLTAAWLLEQHHDVTLLEREPRLGGHAHTVGVVEASGHHVHVDVGFAFFSPGPNYATFNRLLDALGVTRASYAATLTVYDTRDQHPIAMPPFRGRTPILPSLAPASLRTLLRFRRFLDALPGFLARRDTAVTVAEYLERSRLPKRFVDEFLLPLLLAFWCVDRAEFLGFAAYNALYYLGANASSGLRAPEQSEIPGGMRVYVDALADQLARTDVRLDAEVARVERQRGIWQATDASGSAHAFDAIVLACNPRRARALLADVDGLEPVADQLARFETFETTIAVHGDRRLMPRHEASWSVVNARWDGEHSSLTVWNPRLGARVFKSWVTFDRELPEPLYALVTYEHGKITPAYFDAQARLRDLQGRDGLWLAGLAMHDADSHESAVRSAVTVAEALAPRSERLRLLVPPA</sequence>
<reference evidence="2" key="1">
    <citation type="submission" date="2022-06" db="EMBL/GenBank/DDBJ databases">
        <title>Sequencing the genomes of 1000 actinobacteria strains.</title>
        <authorList>
            <person name="Klenk H.-P."/>
        </authorList>
    </citation>
    <scope>NUCLEOTIDE SEQUENCE</scope>
    <source>
        <strain evidence="2">DSM 22016</strain>
    </source>
</reference>
<dbReference type="Gene3D" id="3.50.50.60">
    <property type="entry name" value="FAD/NAD(P)-binding domain"/>
    <property type="match status" value="1"/>
</dbReference>
<dbReference type="Pfam" id="PF01593">
    <property type="entry name" value="Amino_oxidase"/>
    <property type="match status" value="1"/>
</dbReference>
<evidence type="ECO:0000313" key="2">
    <source>
        <dbReference type="EMBL" id="MCP2371467.1"/>
    </source>
</evidence>
<evidence type="ECO:0000313" key="3">
    <source>
        <dbReference type="Proteomes" id="UP001139722"/>
    </source>
</evidence>
<protein>
    <recommendedName>
        <fullName evidence="1">Amine oxidase domain-containing protein</fullName>
    </recommendedName>
</protein>
<organism evidence="2 3">
    <name type="scientific">Agromyces terreus</name>
    <dbReference type="NCBI Taxonomy" id="424795"/>
    <lineage>
        <taxon>Bacteria</taxon>
        <taxon>Bacillati</taxon>
        <taxon>Actinomycetota</taxon>
        <taxon>Actinomycetes</taxon>
        <taxon>Micrococcales</taxon>
        <taxon>Microbacteriaceae</taxon>
        <taxon>Agromyces</taxon>
    </lineage>
</organism>
<dbReference type="InterPro" id="IPR036188">
    <property type="entry name" value="FAD/NAD-bd_sf"/>
</dbReference>
<dbReference type="PANTHER" id="PTHR42923">
    <property type="entry name" value="PROTOPORPHYRINOGEN OXIDASE"/>
    <property type="match status" value="1"/>
</dbReference>
<dbReference type="AlphaFoldDB" id="A0A9X2GZF8"/>
<keyword evidence="3" id="KW-1185">Reference proteome</keyword>
<name>A0A9X2GZF8_9MICO</name>
<dbReference type="SUPFAM" id="SSF51905">
    <property type="entry name" value="FAD/NAD(P)-binding domain"/>
    <property type="match status" value="1"/>
</dbReference>
<dbReference type="Proteomes" id="UP001139722">
    <property type="component" value="Unassembled WGS sequence"/>
</dbReference>
<comment type="caution">
    <text evidence="2">The sequence shown here is derived from an EMBL/GenBank/DDBJ whole genome shotgun (WGS) entry which is preliminary data.</text>
</comment>
<proteinExistence type="predicted"/>
<evidence type="ECO:0000259" key="1">
    <source>
        <dbReference type="Pfam" id="PF01593"/>
    </source>
</evidence>
<accession>A0A9X2GZF8</accession>
<feature type="domain" description="Amine oxidase" evidence="1">
    <location>
        <begin position="11"/>
        <end position="268"/>
    </location>
</feature>
<dbReference type="Gene3D" id="1.10.3110.10">
    <property type="entry name" value="protoporphyrinogen ix oxidase, domain 3"/>
    <property type="match status" value="1"/>
</dbReference>
<dbReference type="Gene3D" id="3.90.660.20">
    <property type="entry name" value="Protoporphyrinogen oxidase, mitochondrial, domain 2"/>
    <property type="match status" value="1"/>
</dbReference>
<dbReference type="RefSeq" id="WP_157000109.1">
    <property type="nucleotide sequence ID" value="NZ_BAAANU010000037.1"/>
</dbReference>
<dbReference type="InterPro" id="IPR050464">
    <property type="entry name" value="Zeta_carotene_desat/Oxidored"/>
</dbReference>
<gene>
    <name evidence="2" type="ORF">BJ978_002143</name>
</gene>